<keyword evidence="3" id="KW-0812">Transmembrane</keyword>
<dbReference type="InterPro" id="IPR023353">
    <property type="entry name" value="LemA-like_dom_sf"/>
</dbReference>
<comment type="caution">
    <text evidence="6">The sequence shown here is derived from an EMBL/GenBank/DDBJ whole genome shotgun (WGS) entry which is preliminary data.</text>
</comment>
<accession>X0Y7C1</accession>
<dbReference type="PANTHER" id="PTHR34478">
    <property type="entry name" value="PROTEIN LEMA"/>
    <property type="match status" value="1"/>
</dbReference>
<dbReference type="PANTHER" id="PTHR34478:SF2">
    <property type="entry name" value="MEMBRANE PROTEIN"/>
    <property type="match status" value="1"/>
</dbReference>
<gene>
    <name evidence="6" type="ORF">S01H1_82727</name>
</gene>
<evidence type="ECO:0000256" key="4">
    <source>
        <dbReference type="ARBA" id="ARBA00022989"/>
    </source>
</evidence>
<dbReference type="AlphaFoldDB" id="X0Y7C1"/>
<evidence type="ECO:0000256" key="1">
    <source>
        <dbReference type="ARBA" id="ARBA00004167"/>
    </source>
</evidence>
<keyword evidence="5" id="KW-0472">Membrane</keyword>
<keyword evidence="4" id="KW-1133">Transmembrane helix</keyword>
<evidence type="ECO:0000256" key="5">
    <source>
        <dbReference type="ARBA" id="ARBA00023136"/>
    </source>
</evidence>
<organism evidence="6">
    <name type="scientific">marine sediment metagenome</name>
    <dbReference type="NCBI Taxonomy" id="412755"/>
    <lineage>
        <taxon>unclassified sequences</taxon>
        <taxon>metagenomes</taxon>
        <taxon>ecological metagenomes</taxon>
    </lineage>
</organism>
<comment type="similarity">
    <text evidence="2">Belongs to the LemA family.</text>
</comment>
<dbReference type="EMBL" id="BARS01056115">
    <property type="protein sequence ID" value="GAG51660.1"/>
    <property type="molecule type" value="Genomic_DNA"/>
</dbReference>
<dbReference type="Pfam" id="PF04011">
    <property type="entry name" value="LemA"/>
    <property type="match status" value="1"/>
</dbReference>
<protein>
    <recommendedName>
        <fullName evidence="7">LemA family protein</fullName>
    </recommendedName>
</protein>
<dbReference type="Gene3D" id="1.20.1440.20">
    <property type="entry name" value="LemA-like domain"/>
    <property type="match status" value="1"/>
</dbReference>
<evidence type="ECO:0000313" key="6">
    <source>
        <dbReference type="EMBL" id="GAG51660.1"/>
    </source>
</evidence>
<evidence type="ECO:0000256" key="3">
    <source>
        <dbReference type="ARBA" id="ARBA00022692"/>
    </source>
</evidence>
<proteinExistence type="inferred from homology"/>
<feature type="non-terminal residue" evidence="6">
    <location>
        <position position="1"/>
    </location>
</feature>
<dbReference type="GO" id="GO:0016020">
    <property type="term" value="C:membrane"/>
    <property type="evidence" value="ECO:0007669"/>
    <property type="project" value="UniProtKB-SubCell"/>
</dbReference>
<dbReference type="InterPro" id="IPR007156">
    <property type="entry name" value="MamQ_LemA"/>
</dbReference>
<dbReference type="SUPFAM" id="SSF140478">
    <property type="entry name" value="LemA-like"/>
    <property type="match status" value="1"/>
</dbReference>
<evidence type="ECO:0008006" key="7">
    <source>
        <dbReference type="Google" id="ProtNLM"/>
    </source>
</evidence>
<sequence>RANAIAAGSVGEQGRAENALTGALRSIFAVAENYPNLKANENFLALQEELSSTENKISFSRQHYNESVRLYNTRQQVFPNSIVAGMSSHEPREMFELQDEAHREAPKVEF</sequence>
<comment type="subcellular location">
    <subcellularLocation>
        <location evidence="1">Membrane</location>
        <topology evidence="1">Single-pass membrane protein</topology>
    </subcellularLocation>
</comment>
<reference evidence="6" key="1">
    <citation type="journal article" date="2014" name="Front. Microbiol.">
        <title>High frequency of phylogenetically diverse reductive dehalogenase-homologous genes in deep subseafloor sedimentary metagenomes.</title>
        <authorList>
            <person name="Kawai M."/>
            <person name="Futagami T."/>
            <person name="Toyoda A."/>
            <person name="Takaki Y."/>
            <person name="Nishi S."/>
            <person name="Hori S."/>
            <person name="Arai W."/>
            <person name="Tsubouchi T."/>
            <person name="Morono Y."/>
            <person name="Uchiyama I."/>
            <person name="Ito T."/>
            <person name="Fujiyama A."/>
            <person name="Inagaki F."/>
            <person name="Takami H."/>
        </authorList>
    </citation>
    <scope>NUCLEOTIDE SEQUENCE</scope>
    <source>
        <strain evidence="6">Expedition CK06-06</strain>
    </source>
</reference>
<name>X0Y7C1_9ZZZZ</name>
<evidence type="ECO:0000256" key="2">
    <source>
        <dbReference type="ARBA" id="ARBA00008854"/>
    </source>
</evidence>